<accession>A0AAV4IDP1</accession>
<name>A0AAV4IDP1_9GAST</name>
<dbReference type="Gene3D" id="3.40.525.10">
    <property type="entry name" value="CRAL-TRIO lipid binding domain"/>
    <property type="match status" value="1"/>
</dbReference>
<proteinExistence type="predicted"/>
<dbReference type="SUPFAM" id="SSF52087">
    <property type="entry name" value="CRAL/TRIO domain"/>
    <property type="match status" value="1"/>
</dbReference>
<evidence type="ECO:0000313" key="2">
    <source>
        <dbReference type="EMBL" id="GFS08116.1"/>
    </source>
</evidence>
<dbReference type="Proteomes" id="UP000762676">
    <property type="component" value="Unassembled WGS sequence"/>
</dbReference>
<dbReference type="InterPro" id="IPR051064">
    <property type="entry name" value="SEC14/CRAL-TRIO_domain"/>
</dbReference>
<keyword evidence="3" id="KW-1185">Reference proteome</keyword>
<protein>
    <submittedName>
        <fullName evidence="2">SEC14 4-like protein</fullName>
    </submittedName>
</protein>
<dbReference type="GO" id="GO:0005737">
    <property type="term" value="C:cytoplasm"/>
    <property type="evidence" value="ECO:0007669"/>
    <property type="project" value="TreeGrafter"/>
</dbReference>
<gene>
    <name evidence="2" type="ORF">ElyMa_006585600</name>
</gene>
<sequence length="200" mass="22409">MAKTPETLALGENESGEKEKQKNQRLGRLKSRLAHLTRRPYYNGFLDLSTENLLRWLDASDNCPLLAAARLRASIEQKRKVFKTVLAPSYTHTHVGDKHIGGGLCGVDRQGSLVYFLVFGLTDMRGVVQACSQDQLVVHWAQHIEDMIEALKKRQKDTKKSVHNILLIVDLNGCTTNTFSWTSLGGWLKVGVNCVTLFTT</sequence>
<dbReference type="PANTHER" id="PTHR23324">
    <property type="entry name" value="SEC14 RELATED PROTEIN"/>
    <property type="match status" value="1"/>
</dbReference>
<dbReference type="PANTHER" id="PTHR23324:SF83">
    <property type="entry name" value="SEC14-LIKE PROTEIN 2"/>
    <property type="match status" value="1"/>
</dbReference>
<organism evidence="2 3">
    <name type="scientific">Elysia marginata</name>
    <dbReference type="NCBI Taxonomy" id="1093978"/>
    <lineage>
        <taxon>Eukaryota</taxon>
        <taxon>Metazoa</taxon>
        <taxon>Spiralia</taxon>
        <taxon>Lophotrochozoa</taxon>
        <taxon>Mollusca</taxon>
        <taxon>Gastropoda</taxon>
        <taxon>Heterobranchia</taxon>
        <taxon>Euthyneura</taxon>
        <taxon>Panpulmonata</taxon>
        <taxon>Sacoglossa</taxon>
        <taxon>Placobranchoidea</taxon>
        <taxon>Plakobranchidae</taxon>
        <taxon>Elysia</taxon>
    </lineage>
</organism>
<dbReference type="AlphaFoldDB" id="A0AAV4IDP1"/>
<evidence type="ECO:0000256" key="1">
    <source>
        <dbReference type="SAM" id="MobiDB-lite"/>
    </source>
</evidence>
<dbReference type="EMBL" id="BMAT01013241">
    <property type="protein sequence ID" value="GFS08116.1"/>
    <property type="molecule type" value="Genomic_DNA"/>
</dbReference>
<reference evidence="2 3" key="1">
    <citation type="journal article" date="2021" name="Elife">
        <title>Chloroplast acquisition without the gene transfer in kleptoplastic sea slugs, Plakobranchus ocellatus.</title>
        <authorList>
            <person name="Maeda T."/>
            <person name="Takahashi S."/>
            <person name="Yoshida T."/>
            <person name="Shimamura S."/>
            <person name="Takaki Y."/>
            <person name="Nagai Y."/>
            <person name="Toyoda A."/>
            <person name="Suzuki Y."/>
            <person name="Arimoto A."/>
            <person name="Ishii H."/>
            <person name="Satoh N."/>
            <person name="Nishiyama T."/>
            <person name="Hasebe M."/>
            <person name="Maruyama T."/>
            <person name="Minagawa J."/>
            <person name="Obokata J."/>
            <person name="Shigenobu S."/>
        </authorList>
    </citation>
    <scope>NUCLEOTIDE SEQUENCE [LARGE SCALE GENOMIC DNA]</scope>
</reference>
<evidence type="ECO:0000313" key="3">
    <source>
        <dbReference type="Proteomes" id="UP000762676"/>
    </source>
</evidence>
<dbReference type="InterPro" id="IPR036865">
    <property type="entry name" value="CRAL-TRIO_dom_sf"/>
</dbReference>
<feature type="region of interest" description="Disordered" evidence="1">
    <location>
        <begin position="1"/>
        <end position="25"/>
    </location>
</feature>
<comment type="caution">
    <text evidence="2">The sequence shown here is derived from an EMBL/GenBank/DDBJ whole genome shotgun (WGS) entry which is preliminary data.</text>
</comment>